<organism evidence="3 4">
    <name type="scientific">Camellia sinensis</name>
    <name type="common">Tea plant</name>
    <name type="synonym">Thea sinensis</name>
    <dbReference type="NCBI Taxonomy" id="4442"/>
    <lineage>
        <taxon>Eukaryota</taxon>
        <taxon>Viridiplantae</taxon>
        <taxon>Streptophyta</taxon>
        <taxon>Embryophyta</taxon>
        <taxon>Tracheophyta</taxon>
        <taxon>Spermatophyta</taxon>
        <taxon>Magnoliopsida</taxon>
        <taxon>eudicotyledons</taxon>
        <taxon>Gunneridae</taxon>
        <taxon>Pentapetalae</taxon>
        <taxon>asterids</taxon>
        <taxon>Ericales</taxon>
        <taxon>Theaceae</taxon>
        <taxon>Camellia</taxon>
    </lineage>
</organism>
<dbReference type="PANTHER" id="PTHR33463:SF209">
    <property type="entry name" value="DISEASE RESISTANCE PROTEIN RPS2-LIKE"/>
    <property type="match status" value="1"/>
</dbReference>
<proteinExistence type="predicted"/>
<dbReference type="EMBL" id="JACBKZ010000009">
    <property type="protein sequence ID" value="KAF5942324.1"/>
    <property type="molecule type" value="Genomic_DNA"/>
</dbReference>
<dbReference type="InterPro" id="IPR036388">
    <property type="entry name" value="WH-like_DNA-bd_sf"/>
</dbReference>
<dbReference type="AlphaFoldDB" id="A0A7J7GSB3"/>
<name>A0A7J7GSB3_CAMSI</name>
<reference evidence="4" key="1">
    <citation type="journal article" date="2020" name="Nat. Commun.">
        <title>Genome assembly of wild tea tree DASZ reveals pedigree and selection history of tea varieties.</title>
        <authorList>
            <person name="Zhang W."/>
            <person name="Zhang Y."/>
            <person name="Qiu H."/>
            <person name="Guo Y."/>
            <person name="Wan H."/>
            <person name="Zhang X."/>
            <person name="Scossa F."/>
            <person name="Alseekh S."/>
            <person name="Zhang Q."/>
            <person name="Wang P."/>
            <person name="Xu L."/>
            <person name="Schmidt M.H."/>
            <person name="Jia X."/>
            <person name="Li D."/>
            <person name="Zhu A."/>
            <person name="Guo F."/>
            <person name="Chen W."/>
            <person name="Ni D."/>
            <person name="Usadel B."/>
            <person name="Fernie A.R."/>
            <person name="Wen W."/>
        </authorList>
    </citation>
    <scope>NUCLEOTIDE SEQUENCE [LARGE SCALE GENOMIC DNA]</scope>
    <source>
        <strain evidence="4">cv. G240</strain>
    </source>
</reference>
<evidence type="ECO:0000313" key="3">
    <source>
        <dbReference type="EMBL" id="KAF5942324.1"/>
    </source>
</evidence>
<dbReference type="Proteomes" id="UP000593564">
    <property type="component" value="Unassembled WGS sequence"/>
</dbReference>
<dbReference type="Gene3D" id="3.80.10.10">
    <property type="entry name" value="Ribonuclease Inhibitor"/>
    <property type="match status" value="1"/>
</dbReference>
<keyword evidence="1" id="KW-0433">Leucine-rich repeat</keyword>
<comment type="caution">
    <text evidence="3">The sequence shown here is derived from an EMBL/GenBank/DDBJ whole genome shotgun (WGS) entry which is preliminary data.</text>
</comment>
<sequence>MVASDFRMRISEDQRVDGFNNFRNWPDIKHEGMGELYKLLSFCYNNLNSEQKNCFRYGALYSEDSDIPIDCLLECWAAECFLDSNDDADECRINGRSILQHLKNVSLLDEGLTIGYVRMHKIIRQVALHDDNELQTLPDRPDCSVLSTLFLQKNLSLNTIPTLFFEYMETLTVLDLCCTGIVSLPQSISKYLTELPSQLEGLKHLEVLDFRGSGVKNIPSFIEKLMCLRRLLVSFTDNTFSRVASNCKVISKLFALKELIIDVKAPRKQWSVKMLNATIEKIVPFSDETVDIVKLEASTTYICVPNADILRIFIKRDDLCFASFQVCIGCHSTCPRIPMSYQYERYMKCESFNPIVSELLAKADAFELVNLPAENLMKVMSTTANTVEGTNRIVKEVPRDVSQEAPSRAAASKRRLLAADKGKAVASSGNGKRGRVDQTFGVLYGISI</sequence>
<keyword evidence="4" id="KW-1185">Reference proteome</keyword>
<evidence type="ECO:0000313" key="4">
    <source>
        <dbReference type="Proteomes" id="UP000593564"/>
    </source>
</evidence>
<dbReference type="Gene3D" id="1.10.10.10">
    <property type="entry name" value="Winged helix-like DNA-binding domain superfamily/Winged helix DNA-binding domain"/>
    <property type="match status" value="1"/>
</dbReference>
<protein>
    <submittedName>
        <fullName evidence="3">Uncharacterized protein</fullName>
    </submittedName>
</protein>
<reference evidence="3 4" key="2">
    <citation type="submission" date="2020-07" db="EMBL/GenBank/DDBJ databases">
        <title>Genome assembly of wild tea tree DASZ reveals pedigree and selection history of tea varieties.</title>
        <authorList>
            <person name="Zhang W."/>
        </authorList>
    </citation>
    <scope>NUCLEOTIDE SEQUENCE [LARGE SCALE GENOMIC DNA]</scope>
    <source>
        <strain evidence="4">cv. G240</strain>
        <tissue evidence="3">Leaf</tissue>
    </source>
</reference>
<gene>
    <name evidence="3" type="ORF">HYC85_019966</name>
</gene>
<dbReference type="InterPro" id="IPR050905">
    <property type="entry name" value="Plant_NBS-LRR"/>
</dbReference>
<dbReference type="SUPFAM" id="SSF52058">
    <property type="entry name" value="L domain-like"/>
    <property type="match status" value="1"/>
</dbReference>
<dbReference type="PANTHER" id="PTHR33463">
    <property type="entry name" value="NB-ARC DOMAIN-CONTAINING PROTEIN-RELATED"/>
    <property type="match status" value="1"/>
</dbReference>
<keyword evidence="2" id="KW-0611">Plant defense</keyword>
<evidence type="ECO:0000256" key="1">
    <source>
        <dbReference type="ARBA" id="ARBA00022614"/>
    </source>
</evidence>
<accession>A0A7J7GSB3</accession>
<dbReference type="InterPro" id="IPR032675">
    <property type="entry name" value="LRR_dom_sf"/>
</dbReference>
<dbReference type="GO" id="GO:0006952">
    <property type="term" value="P:defense response"/>
    <property type="evidence" value="ECO:0007669"/>
    <property type="project" value="UniProtKB-KW"/>
</dbReference>
<evidence type="ECO:0000256" key="2">
    <source>
        <dbReference type="ARBA" id="ARBA00022821"/>
    </source>
</evidence>